<dbReference type="InterPro" id="IPR005180">
    <property type="entry name" value="DUF302"/>
</dbReference>
<dbReference type="Gene3D" id="3.30.310.70">
    <property type="entry name" value="TT1751-like domain"/>
    <property type="match status" value="1"/>
</dbReference>
<dbReference type="SUPFAM" id="SSF103247">
    <property type="entry name" value="TT1751-like"/>
    <property type="match status" value="1"/>
</dbReference>
<proteinExistence type="predicted"/>
<evidence type="ECO:0000259" key="1">
    <source>
        <dbReference type="Pfam" id="PF03625"/>
    </source>
</evidence>
<protein>
    <recommendedName>
        <fullName evidence="1">DUF302 domain-containing protein</fullName>
    </recommendedName>
</protein>
<accession>A0A8D5JWB0</accession>
<dbReference type="KEGG" id="mpau:ZMTM_11730"/>
<name>A0A8D5JWB0_9PROT</name>
<reference evidence="2" key="1">
    <citation type="journal article" date="2021" name="Arch. Microbiol.">
        <title>Methyloradius palustris gen. nov., sp. nov., a methanol-oxidizing bacterium isolated from snow.</title>
        <authorList>
            <person name="Miyadera T."/>
            <person name="Kojima H."/>
            <person name="Fukui M."/>
        </authorList>
    </citation>
    <scope>NUCLEOTIDE SEQUENCE</scope>
    <source>
        <strain evidence="2">Zm11</strain>
    </source>
</reference>
<dbReference type="AlphaFoldDB" id="A0A8D5JWB0"/>
<keyword evidence="3" id="KW-1185">Reference proteome</keyword>
<dbReference type="CDD" id="cd14797">
    <property type="entry name" value="DUF302"/>
    <property type="match status" value="1"/>
</dbReference>
<evidence type="ECO:0000313" key="2">
    <source>
        <dbReference type="EMBL" id="BCM24914.1"/>
    </source>
</evidence>
<organism evidence="2 3">
    <name type="scientific">Methyloradius palustris</name>
    <dbReference type="NCBI Taxonomy" id="2778876"/>
    <lineage>
        <taxon>Bacteria</taxon>
        <taxon>Pseudomonadati</taxon>
        <taxon>Pseudomonadota</taxon>
        <taxon>Betaproteobacteria</taxon>
        <taxon>Nitrosomonadales</taxon>
        <taxon>Methylophilaceae</taxon>
        <taxon>Methyloradius</taxon>
    </lineage>
</organism>
<dbReference type="Proteomes" id="UP000826722">
    <property type="component" value="Chromosome"/>
</dbReference>
<sequence>MSDIALAASAMPKIDPSSAIYEVPVESGVSYDDVVLSLKTVSEGMNFVNPANFPIGEHMKSRGQNPQGILEVRAFCNLGYGAEIMLDHPEFVVFAPCRIAIYERQHQLYLAIDRPTYDLKSIKNPTERAQKAAQALEDALIQILDKARKGDI</sequence>
<feature type="domain" description="DUF302" evidence="1">
    <location>
        <begin position="55"/>
        <end position="115"/>
    </location>
</feature>
<dbReference type="Pfam" id="PF03625">
    <property type="entry name" value="DUF302"/>
    <property type="match status" value="1"/>
</dbReference>
<gene>
    <name evidence="2" type="ORF">ZMTM_11730</name>
</gene>
<dbReference type="RefSeq" id="WP_225907116.1">
    <property type="nucleotide sequence ID" value="NZ_AP024110.1"/>
</dbReference>
<evidence type="ECO:0000313" key="3">
    <source>
        <dbReference type="Proteomes" id="UP000826722"/>
    </source>
</evidence>
<dbReference type="EMBL" id="AP024110">
    <property type="protein sequence ID" value="BCM24914.1"/>
    <property type="molecule type" value="Genomic_DNA"/>
</dbReference>
<dbReference type="InterPro" id="IPR035923">
    <property type="entry name" value="TT1751-like_sf"/>
</dbReference>